<dbReference type="Proteomes" id="UP000663850">
    <property type="component" value="Unassembled WGS sequence"/>
</dbReference>
<proteinExistence type="predicted"/>
<feature type="region of interest" description="Disordered" evidence="1">
    <location>
        <begin position="29"/>
        <end position="57"/>
    </location>
</feature>
<dbReference type="AlphaFoldDB" id="A0A8H3DQP2"/>
<dbReference type="EMBL" id="CAJMWZ010007030">
    <property type="protein sequence ID" value="CAE6531982.1"/>
    <property type="molecule type" value="Genomic_DNA"/>
</dbReference>
<evidence type="ECO:0000313" key="3">
    <source>
        <dbReference type="Proteomes" id="UP000663850"/>
    </source>
</evidence>
<reference evidence="2" key="1">
    <citation type="submission" date="2021-01" db="EMBL/GenBank/DDBJ databases">
        <authorList>
            <person name="Kaushik A."/>
        </authorList>
    </citation>
    <scope>NUCLEOTIDE SEQUENCE</scope>
    <source>
        <strain evidence="2">Type strain: AG8-Rh-89/</strain>
    </source>
</reference>
<sequence>MGTRLPLTLKYDKSLDFELRTERAQMVYSVSQQGPPADRDEDLHISPGTRVWLGSHSSRTQDEATTLANGADQLQSLFPDASSPPLGVNADNPLLLFASISPSGLDSLDKPFIGSL</sequence>
<evidence type="ECO:0000256" key="1">
    <source>
        <dbReference type="SAM" id="MobiDB-lite"/>
    </source>
</evidence>
<name>A0A8H3DQP2_9AGAM</name>
<organism evidence="2 3">
    <name type="scientific">Rhizoctonia solani</name>
    <dbReference type="NCBI Taxonomy" id="456999"/>
    <lineage>
        <taxon>Eukaryota</taxon>
        <taxon>Fungi</taxon>
        <taxon>Dikarya</taxon>
        <taxon>Basidiomycota</taxon>
        <taxon>Agaricomycotina</taxon>
        <taxon>Agaricomycetes</taxon>
        <taxon>Cantharellales</taxon>
        <taxon>Ceratobasidiaceae</taxon>
        <taxon>Rhizoctonia</taxon>
    </lineage>
</organism>
<protein>
    <submittedName>
        <fullName evidence="2">Uncharacterized protein</fullName>
    </submittedName>
</protein>
<comment type="caution">
    <text evidence="2">The sequence shown here is derived from an EMBL/GenBank/DDBJ whole genome shotgun (WGS) entry which is preliminary data.</text>
</comment>
<gene>
    <name evidence="2" type="ORF">RDB_LOCUS132398</name>
</gene>
<accession>A0A8H3DQP2</accession>
<evidence type="ECO:0000313" key="2">
    <source>
        <dbReference type="EMBL" id="CAE6531982.1"/>
    </source>
</evidence>